<dbReference type="SMART" id="SM00862">
    <property type="entry name" value="Trans_reg_C"/>
    <property type="match status" value="1"/>
</dbReference>
<dbReference type="PANTHER" id="PTHR35807">
    <property type="entry name" value="TRANSCRIPTIONAL REGULATOR REDD-RELATED"/>
    <property type="match status" value="1"/>
</dbReference>
<dbReference type="Gene3D" id="1.25.40.10">
    <property type="entry name" value="Tetratricopeptide repeat domain"/>
    <property type="match status" value="1"/>
</dbReference>
<evidence type="ECO:0000313" key="8">
    <source>
        <dbReference type="EMBL" id="MEE6307063.1"/>
    </source>
</evidence>
<evidence type="ECO:0000256" key="1">
    <source>
        <dbReference type="ARBA" id="ARBA00005820"/>
    </source>
</evidence>
<dbReference type="Gene3D" id="1.10.10.10">
    <property type="entry name" value="Winged helix-like DNA-binding domain superfamily/Winged helix DNA-binding domain"/>
    <property type="match status" value="1"/>
</dbReference>
<dbReference type="Proteomes" id="UP001339911">
    <property type="component" value="Unassembled WGS sequence"/>
</dbReference>
<evidence type="ECO:0000256" key="4">
    <source>
        <dbReference type="ARBA" id="ARBA00023163"/>
    </source>
</evidence>
<dbReference type="PROSITE" id="PS50943">
    <property type="entry name" value="HTH_CROC1"/>
    <property type="match status" value="1"/>
</dbReference>
<dbReference type="InterPro" id="IPR005158">
    <property type="entry name" value="BTAD"/>
</dbReference>
<dbReference type="Pfam" id="PF03704">
    <property type="entry name" value="BTAD"/>
    <property type="match status" value="1"/>
</dbReference>
<proteinExistence type="inferred from homology"/>
<comment type="similarity">
    <text evidence="1">Belongs to the AfsR/DnrI/RedD regulatory family.</text>
</comment>
<name>A0ABU7SAV5_9ACTN</name>
<evidence type="ECO:0000259" key="6">
    <source>
        <dbReference type="PROSITE" id="PS50943"/>
    </source>
</evidence>
<dbReference type="SUPFAM" id="SSF46894">
    <property type="entry name" value="C-terminal effector domain of the bipartite response regulators"/>
    <property type="match status" value="1"/>
</dbReference>
<keyword evidence="4" id="KW-0804">Transcription</keyword>
<protein>
    <submittedName>
        <fullName evidence="8">BTAD domain-containing putative transcriptional regulator</fullName>
    </submittedName>
</protein>
<dbReference type="Pfam" id="PF13560">
    <property type="entry name" value="HTH_31"/>
    <property type="match status" value="1"/>
</dbReference>
<dbReference type="InterPro" id="IPR010982">
    <property type="entry name" value="Lambda_DNA-bd_dom_sf"/>
</dbReference>
<evidence type="ECO:0000313" key="9">
    <source>
        <dbReference type="Proteomes" id="UP001339911"/>
    </source>
</evidence>
<dbReference type="CDD" id="cd00093">
    <property type="entry name" value="HTH_XRE"/>
    <property type="match status" value="1"/>
</dbReference>
<comment type="caution">
    <text evidence="8">The sequence shown here is derived from an EMBL/GenBank/DDBJ whole genome shotgun (WGS) entry which is preliminary data.</text>
</comment>
<dbReference type="SUPFAM" id="SSF47413">
    <property type="entry name" value="lambda repressor-like DNA-binding domains"/>
    <property type="match status" value="1"/>
</dbReference>
<dbReference type="SUPFAM" id="SSF48452">
    <property type="entry name" value="TPR-like"/>
    <property type="match status" value="1"/>
</dbReference>
<accession>A0ABU7SAV5</accession>
<dbReference type="PROSITE" id="PS51755">
    <property type="entry name" value="OMPR_PHOB"/>
    <property type="match status" value="1"/>
</dbReference>
<dbReference type="RefSeq" id="WP_331207395.1">
    <property type="nucleotide sequence ID" value="NZ_JAZGQL010000006.1"/>
</dbReference>
<feature type="domain" description="HTH cro/C1-type" evidence="6">
    <location>
        <begin position="12"/>
        <end position="67"/>
    </location>
</feature>
<keyword evidence="9" id="KW-1185">Reference proteome</keyword>
<organism evidence="8 9">
    <name type="scientific">Plantactinospora veratri</name>
    <dbReference type="NCBI Taxonomy" id="1436122"/>
    <lineage>
        <taxon>Bacteria</taxon>
        <taxon>Bacillati</taxon>
        <taxon>Actinomycetota</taxon>
        <taxon>Actinomycetes</taxon>
        <taxon>Micromonosporales</taxon>
        <taxon>Micromonosporaceae</taxon>
        <taxon>Plantactinospora</taxon>
    </lineage>
</organism>
<dbReference type="InterPro" id="IPR016032">
    <property type="entry name" value="Sig_transdc_resp-reg_C-effctor"/>
</dbReference>
<feature type="domain" description="OmpR/PhoB-type" evidence="7">
    <location>
        <begin position="72"/>
        <end position="180"/>
    </location>
</feature>
<sequence>MSEESGTFGALLRGYRARGGMTQVALAARAGVGVRTVRDLEHDRVRQPQRRVLTRLAAALDLSAAEQARLGSTIAGRPGGPDRSLRIDVLGPLRVRHGERPVDVGPPKHQLLLGLLAVQPDQPVPVCDIVDVLWDRPPRSCRGLVQTYLTRVRRLVRTGYAGPATAPVIVRDRHGYRLALPADRVDAGRFRSLAERAARAHRRGQLDRAVELFSAGLACWRGPLLAGAGSGLLRHPAATALSRHRLDCVLTLADLAFATGTAGRVTTPLAQVAEVEQLHEGLHARLMLALAGTGQQASALRLFGRLRARLADELGVLPGAELRAAHLRVLRQQVPGADGRPA</sequence>
<evidence type="ECO:0000256" key="5">
    <source>
        <dbReference type="PROSITE-ProRule" id="PRU01091"/>
    </source>
</evidence>
<dbReference type="EMBL" id="JAZGQL010000006">
    <property type="protein sequence ID" value="MEE6307063.1"/>
    <property type="molecule type" value="Genomic_DNA"/>
</dbReference>
<dbReference type="InterPro" id="IPR001387">
    <property type="entry name" value="Cro/C1-type_HTH"/>
</dbReference>
<gene>
    <name evidence="8" type="ORF">V1634_09530</name>
</gene>
<dbReference type="InterPro" id="IPR051677">
    <property type="entry name" value="AfsR-DnrI-RedD_regulator"/>
</dbReference>
<dbReference type="InterPro" id="IPR036388">
    <property type="entry name" value="WH-like_DNA-bd_sf"/>
</dbReference>
<dbReference type="InterPro" id="IPR001867">
    <property type="entry name" value="OmpR/PhoB-type_DNA-bd"/>
</dbReference>
<dbReference type="PANTHER" id="PTHR35807:SF1">
    <property type="entry name" value="TRANSCRIPTIONAL REGULATOR REDD"/>
    <property type="match status" value="1"/>
</dbReference>
<feature type="DNA-binding region" description="OmpR/PhoB-type" evidence="5">
    <location>
        <begin position="72"/>
        <end position="180"/>
    </location>
</feature>
<dbReference type="SMART" id="SM01043">
    <property type="entry name" value="BTAD"/>
    <property type="match status" value="1"/>
</dbReference>
<keyword evidence="2" id="KW-0805">Transcription regulation</keyword>
<keyword evidence="3 5" id="KW-0238">DNA-binding</keyword>
<dbReference type="CDD" id="cd15831">
    <property type="entry name" value="BTAD"/>
    <property type="match status" value="1"/>
</dbReference>
<reference evidence="8 9" key="1">
    <citation type="submission" date="2024-01" db="EMBL/GenBank/DDBJ databases">
        <title>Genome insights into Plantactinospora veratri sp. nov.</title>
        <authorList>
            <person name="Wang L."/>
        </authorList>
    </citation>
    <scope>NUCLEOTIDE SEQUENCE [LARGE SCALE GENOMIC DNA]</scope>
    <source>
        <strain evidence="8 9">NEAU-FHS4</strain>
    </source>
</reference>
<evidence type="ECO:0000256" key="2">
    <source>
        <dbReference type="ARBA" id="ARBA00023015"/>
    </source>
</evidence>
<dbReference type="SMART" id="SM00530">
    <property type="entry name" value="HTH_XRE"/>
    <property type="match status" value="1"/>
</dbReference>
<evidence type="ECO:0000259" key="7">
    <source>
        <dbReference type="PROSITE" id="PS51755"/>
    </source>
</evidence>
<evidence type="ECO:0000256" key="3">
    <source>
        <dbReference type="ARBA" id="ARBA00023125"/>
    </source>
</evidence>
<dbReference type="Gene3D" id="1.10.260.40">
    <property type="entry name" value="lambda repressor-like DNA-binding domains"/>
    <property type="match status" value="1"/>
</dbReference>
<dbReference type="InterPro" id="IPR011990">
    <property type="entry name" value="TPR-like_helical_dom_sf"/>
</dbReference>